<sequence length="156" mass="18455">MAHRKNTKIKTKYKSIEECINSCGEMKEDTFWGKWHFLKEIVGKMNENGSFKLSTRERYGTAHEFVGNVKQQHDGIYLVGDIRVKHSYEIMFHVANVILNILGFWLFSQIQSDEEGYVLMKLLGIYAIGLGWFHVWYLYKSDTLYKHLLRRFASKH</sequence>
<keyword evidence="1" id="KW-0472">Membrane</keyword>
<evidence type="ECO:0000313" key="3">
    <source>
        <dbReference type="Proteomes" id="UP000190285"/>
    </source>
</evidence>
<dbReference type="AlphaFoldDB" id="A0A1T5KZP0"/>
<keyword evidence="3" id="KW-1185">Reference proteome</keyword>
<proteinExistence type="predicted"/>
<feature type="transmembrane region" description="Helical" evidence="1">
    <location>
        <begin position="119"/>
        <end position="139"/>
    </location>
</feature>
<evidence type="ECO:0000313" key="2">
    <source>
        <dbReference type="EMBL" id="SKC69181.1"/>
    </source>
</evidence>
<gene>
    <name evidence="2" type="ORF">SAMN02194393_02218</name>
</gene>
<dbReference type="Proteomes" id="UP000190285">
    <property type="component" value="Unassembled WGS sequence"/>
</dbReference>
<name>A0A1T5KZP0_9FIRM</name>
<keyword evidence="1" id="KW-0812">Transmembrane</keyword>
<evidence type="ECO:0000256" key="1">
    <source>
        <dbReference type="SAM" id="Phobius"/>
    </source>
</evidence>
<organism evidence="2 3">
    <name type="scientific">Maledivibacter halophilus</name>
    <dbReference type="NCBI Taxonomy" id="36842"/>
    <lineage>
        <taxon>Bacteria</taxon>
        <taxon>Bacillati</taxon>
        <taxon>Bacillota</taxon>
        <taxon>Clostridia</taxon>
        <taxon>Peptostreptococcales</taxon>
        <taxon>Caminicellaceae</taxon>
        <taxon>Maledivibacter</taxon>
    </lineage>
</organism>
<keyword evidence="1" id="KW-1133">Transmembrane helix</keyword>
<feature type="transmembrane region" description="Helical" evidence="1">
    <location>
        <begin position="90"/>
        <end position="107"/>
    </location>
</feature>
<reference evidence="3" key="1">
    <citation type="submission" date="2017-02" db="EMBL/GenBank/DDBJ databases">
        <authorList>
            <person name="Varghese N."/>
            <person name="Submissions S."/>
        </authorList>
    </citation>
    <scope>NUCLEOTIDE SEQUENCE [LARGE SCALE GENOMIC DNA]</scope>
    <source>
        <strain evidence="3">M1</strain>
    </source>
</reference>
<dbReference type="EMBL" id="FUZT01000005">
    <property type="protein sequence ID" value="SKC69181.1"/>
    <property type="molecule type" value="Genomic_DNA"/>
</dbReference>
<protein>
    <submittedName>
        <fullName evidence="2">Uncharacterized protein</fullName>
    </submittedName>
</protein>
<accession>A0A1T5KZP0</accession>
<dbReference type="RefSeq" id="WP_079491649.1">
    <property type="nucleotide sequence ID" value="NZ_FUZT01000005.1"/>
</dbReference>